<reference evidence="4" key="1">
    <citation type="submission" date="2017-02" db="UniProtKB">
        <authorList>
            <consortium name="WormBaseParasite"/>
        </authorList>
    </citation>
    <scope>IDENTIFICATION</scope>
</reference>
<evidence type="ECO:0000256" key="1">
    <source>
        <dbReference type="SAM" id="SignalP"/>
    </source>
</evidence>
<evidence type="ECO:0000313" key="2">
    <source>
        <dbReference type="EMBL" id="VDO32468.1"/>
    </source>
</evidence>
<dbReference type="EMBL" id="UZAG01017038">
    <property type="protein sequence ID" value="VDO32468.1"/>
    <property type="molecule type" value="Genomic_DNA"/>
</dbReference>
<reference evidence="2 3" key="2">
    <citation type="submission" date="2018-11" db="EMBL/GenBank/DDBJ databases">
        <authorList>
            <consortium name="Pathogen Informatics"/>
        </authorList>
    </citation>
    <scope>NUCLEOTIDE SEQUENCE [LARGE SCALE GENOMIC DNA]</scope>
</reference>
<proteinExistence type="predicted"/>
<dbReference type="AlphaFoldDB" id="A0A0R3QV07"/>
<feature type="signal peptide" evidence="1">
    <location>
        <begin position="1"/>
        <end position="19"/>
    </location>
</feature>
<evidence type="ECO:0000313" key="3">
    <source>
        <dbReference type="Proteomes" id="UP000280834"/>
    </source>
</evidence>
<sequence>MYSLLILLLPFVLLPPTDKCDSSAHKLALFALSDGSNDALERLKCSTEHYDIDFRYRRLKLRFFIFKPIEFLNYLMLLRKKAILFVSLTPAALVVHSLHQTRCKHNDIIE</sequence>
<dbReference type="STRING" id="42155.A0A0R3QV07"/>
<keyword evidence="3" id="KW-1185">Reference proteome</keyword>
<name>A0A0R3QV07_9BILA</name>
<protein>
    <submittedName>
        <fullName evidence="4">Secreted protein</fullName>
    </submittedName>
</protein>
<accession>A0A0R3QV07</accession>
<feature type="chain" id="PRO_5043130884" evidence="1">
    <location>
        <begin position="20"/>
        <end position="110"/>
    </location>
</feature>
<keyword evidence="1" id="KW-0732">Signal</keyword>
<gene>
    <name evidence="2" type="ORF">BTMF_LOCUS9597</name>
</gene>
<dbReference type="WBParaSite" id="BTMF_0001155901-mRNA-1">
    <property type="protein sequence ID" value="BTMF_0001155901-mRNA-1"/>
    <property type="gene ID" value="BTMF_0001155901"/>
</dbReference>
<evidence type="ECO:0000313" key="4">
    <source>
        <dbReference type="WBParaSite" id="BTMF_0001155901-mRNA-1"/>
    </source>
</evidence>
<dbReference type="Proteomes" id="UP000280834">
    <property type="component" value="Unassembled WGS sequence"/>
</dbReference>
<organism evidence="4">
    <name type="scientific">Brugia timori</name>
    <dbReference type="NCBI Taxonomy" id="42155"/>
    <lineage>
        <taxon>Eukaryota</taxon>
        <taxon>Metazoa</taxon>
        <taxon>Ecdysozoa</taxon>
        <taxon>Nematoda</taxon>
        <taxon>Chromadorea</taxon>
        <taxon>Rhabditida</taxon>
        <taxon>Spirurina</taxon>
        <taxon>Spiruromorpha</taxon>
        <taxon>Filarioidea</taxon>
        <taxon>Onchocercidae</taxon>
        <taxon>Brugia</taxon>
    </lineage>
</organism>